<feature type="transmembrane region" description="Helical" evidence="5">
    <location>
        <begin position="37"/>
        <end position="56"/>
    </location>
</feature>
<protein>
    <submittedName>
        <fullName evidence="7">Major facilitator superfamily domain-containing protein</fullName>
    </submittedName>
</protein>
<feature type="transmembrane region" description="Helical" evidence="5">
    <location>
        <begin position="175"/>
        <end position="195"/>
    </location>
</feature>
<feature type="transmembrane region" description="Helical" evidence="5">
    <location>
        <begin position="215"/>
        <end position="233"/>
    </location>
</feature>
<evidence type="ECO:0000313" key="8">
    <source>
        <dbReference type="Proteomes" id="UP000724874"/>
    </source>
</evidence>
<feature type="transmembrane region" description="Helical" evidence="5">
    <location>
        <begin position="12"/>
        <end position="30"/>
    </location>
</feature>
<feature type="transmembrane region" description="Helical" evidence="5">
    <location>
        <begin position="68"/>
        <end position="88"/>
    </location>
</feature>
<reference evidence="7" key="1">
    <citation type="submission" date="2020-11" db="EMBL/GenBank/DDBJ databases">
        <authorList>
            <consortium name="DOE Joint Genome Institute"/>
            <person name="Ahrendt S."/>
            <person name="Riley R."/>
            <person name="Andreopoulos W."/>
            <person name="LaButti K."/>
            <person name="Pangilinan J."/>
            <person name="Ruiz-duenas F.J."/>
            <person name="Barrasa J.M."/>
            <person name="Sanchez-Garcia M."/>
            <person name="Camarero S."/>
            <person name="Miyauchi S."/>
            <person name="Serrano A."/>
            <person name="Linde D."/>
            <person name="Babiker R."/>
            <person name="Drula E."/>
            <person name="Ayuso-Fernandez I."/>
            <person name="Pacheco R."/>
            <person name="Padilla G."/>
            <person name="Ferreira P."/>
            <person name="Barriuso J."/>
            <person name="Kellner H."/>
            <person name="Castanera R."/>
            <person name="Alfaro M."/>
            <person name="Ramirez L."/>
            <person name="Pisabarro A.G."/>
            <person name="Kuo A."/>
            <person name="Tritt A."/>
            <person name="Lipzen A."/>
            <person name="He G."/>
            <person name="Yan M."/>
            <person name="Ng V."/>
            <person name="Cullen D."/>
            <person name="Martin F."/>
            <person name="Rosso M.-N."/>
            <person name="Henrissat B."/>
            <person name="Hibbett D."/>
            <person name="Martinez A.T."/>
            <person name="Grigoriev I.V."/>
        </authorList>
    </citation>
    <scope>NUCLEOTIDE SEQUENCE</scope>
    <source>
        <strain evidence="7">AH 44721</strain>
    </source>
</reference>
<dbReference type="Pfam" id="PF07690">
    <property type="entry name" value="MFS_1"/>
    <property type="match status" value="1"/>
</dbReference>
<proteinExistence type="predicted"/>
<evidence type="ECO:0000313" key="7">
    <source>
        <dbReference type="EMBL" id="KAF8904064.1"/>
    </source>
</evidence>
<dbReference type="GO" id="GO:0005886">
    <property type="term" value="C:plasma membrane"/>
    <property type="evidence" value="ECO:0007669"/>
    <property type="project" value="TreeGrafter"/>
</dbReference>
<dbReference type="PANTHER" id="PTHR23501">
    <property type="entry name" value="MAJOR FACILITATOR SUPERFAMILY"/>
    <property type="match status" value="1"/>
</dbReference>
<dbReference type="Gene3D" id="1.20.1250.20">
    <property type="entry name" value="MFS general substrate transporter like domains"/>
    <property type="match status" value="1"/>
</dbReference>
<evidence type="ECO:0000256" key="2">
    <source>
        <dbReference type="ARBA" id="ARBA00022692"/>
    </source>
</evidence>
<dbReference type="SUPFAM" id="SSF103473">
    <property type="entry name" value="MFS general substrate transporter"/>
    <property type="match status" value="1"/>
</dbReference>
<dbReference type="PANTHER" id="PTHR23501:SF102">
    <property type="entry name" value="DRUG TRANSPORTER, PUTATIVE (AFU_ORTHOLOGUE AFUA_3G08530)-RELATED"/>
    <property type="match status" value="1"/>
</dbReference>
<feature type="transmembrane region" description="Helical" evidence="5">
    <location>
        <begin position="137"/>
        <end position="154"/>
    </location>
</feature>
<gene>
    <name evidence="7" type="ORF">CPB84DRAFT_1898051</name>
</gene>
<dbReference type="EMBL" id="JADNYJ010000027">
    <property type="protein sequence ID" value="KAF8904064.1"/>
    <property type="molecule type" value="Genomic_DNA"/>
</dbReference>
<evidence type="ECO:0000256" key="3">
    <source>
        <dbReference type="ARBA" id="ARBA00022989"/>
    </source>
</evidence>
<dbReference type="InterPro" id="IPR011701">
    <property type="entry name" value="MFS"/>
</dbReference>
<accession>A0A9P5NRQ7</accession>
<feature type="transmembrane region" description="Helical" evidence="5">
    <location>
        <begin position="378"/>
        <end position="398"/>
    </location>
</feature>
<evidence type="ECO:0000256" key="4">
    <source>
        <dbReference type="ARBA" id="ARBA00023136"/>
    </source>
</evidence>
<dbReference type="Proteomes" id="UP000724874">
    <property type="component" value="Unassembled WGS sequence"/>
</dbReference>
<name>A0A9P5NRQ7_GYMJU</name>
<feature type="transmembrane region" description="Helical" evidence="5">
    <location>
        <begin position="240"/>
        <end position="259"/>
    </location>
</feature>
<evidence type="ECO:0000256" key="1">
    <source>
        <dbReference type="ARBA" id="ARBA00004141"/>
    </source>
</evidence>
<evidence type="ECO:0000259" key="6">
    <source>
        <dbReference type="PROSITE" id="PS50850"/>
    </source>
</evidence>
<keyword evidence="2 5" id="KW-0812">Transmembrane</keyword>
<dbReference type="InterPro" id="IPR020846">
    <property type="entry name" value="MFS_dom"/>
</dbReference>
<keyword evidence="3 5" id="KW-1133">Transmembrane helix</keyword>
<keyword evidence="8" id="KW-1185">Reference proteome</keyword>
<dbReference type="GO" id="GO:0022857">
    <property type="term" value="F:transmembrane transporter activity"/>
    <property type="evidence" value="ECO:0007669"/>
    <property type="project" value="InterPro"/>
</dbReference>
<feature type="domain" description="Major facilitator superfamily (MFS) profile" evidence="6">
    <location>
        <begin position="1"/>
        <end position="402"/>
    </location>
</feature>
<feature type="transmembrane region" description="Helical" evidence="5">
    <location>
        <begin position="109"/>
        <end position="131"/>
    </location>
</feature>
<feature type="transmembrane region" description="Helical" evidence="5">
    <location>
        <begin position="265"/>
        <end position="290"/>
    </location>
</feature>
<evidence type="ECO:0000256" key="5">
    <source>
        <dbReference type="SAM" id="Phobius"/>
    </source>
</evidence>
<organism evidence="7 8">
    <name type="scientific">Gymnopilus junonius</name>
    <name type="common">Spectacular rustgill mushroom</name>
    <name type="synonym">Gymnopilus spectabilis subsp. junonius</name>
    <dbReference type="NCBI Taxonomy" id="109634"/>
    <lineage>
        <taxon>Eukaryota</taxon>
        <taxon>Fungi</taxon>
        <taxon>Dikarya</taxon>
        <taxon>Basidiomycota</taxon>
        <taxon>Agaricomycotina</taxon>
        <taxon>Agaricomycetes</taxon>
        <taxon>Agaricomycetidae</taxon>
        <taxon>Agaricales</taxon>
        <taxon>Agaricineae</taxon>
        <taxon>Hymenogastraceae</taxon>
        <taxon>Gymnopilus</taxon>
    </lineage>
</organism>
<dbReference type="AlphaFoldDB" id="A0A9P5NRQ7"/>
<dbReference type="PROSITE" id="PS50850">
    <property type="entry name" value="MFS"/>
    <property type="match status" value="1"/>
</dbReference>
<feature type="transmembrane region" description="Helical" evidence="5">
    <location>
        <begin position="302"/>
        <end position="325"/>
    </location>
</feature>
<sequence>MPWLIASRTVQGLGGGMILSVTNIIIGDLVPLQERGFVSGVLGLSWALSAAFGPLIGGALADAGQWRWVFYLNLPISGLTVILVLLLLKLPTPPGTMKEKLAKMDWMGNVLIIASTASVVIALTWGGVFFAWSSARVLVPLILGLFGMGLFLLYEARVAKNPIVPFEVLSNRTSFSGYVQTFFVPIIMISVIYYMPTYYQACKGVSPRQSGIDSLGLTMALGPASIITGVSVTKTGKYRIQAYLGWIILVAGAGALTTIRENTIIAHSIGLPSLITIGAGMIYSVGYFPVLAPLPVSRNAHALAFFAFCRSFAGVWGITIGGTVLQNELGKRLPADFVNSLPQGSSVSIAYSAIPLIDGLEEPLRTQVRTAFAEGIRVIWFVMIGIAGAGLLSTLLMADVPMQAKMDQKWAVQEKKKGNVEQKMLKRKYHEA</sequence>
<dbReference type="OrthoDB" id="3437016at2759"/>
<comment type="subcellular location">
    <subcellularLocation>
        <location evidence="1">Membrane</location>
        <topology evidence="1">Multi-pass membrane protein</topology>
    </subcellularLocation>
</comment>
<comment type="caution">
    <text evidence="7">The sequence shown here is derived from an EMBL/GenBank/DDBJ whole genome shotgun (WGS) entry which is preliminary data.</text>
</comment>
<dbReference type="InterPro" id="IPR036259">
    <property type="entry name" value="MFS_trans_sf"/>
</dbReference>
<keyword evidence="4 5" id="KW-0472">Membrane</keyword>